<keyword evidence="2" id="KW-1185">Reference proteome</keyword>
<protein>
    <submittedName>
        <fullName evidence="1">Uncharacterized protein</fullName>
    </submittedName>
</protein>
<reference evidence="1 2" key="1">
    <citation type="submission" date="2021-07" db="EMBL/GenBank/DDBJ databases">
        <authorList>
            <person name="Palmer J.M."/>
        </authorList>
    </citation>
    <scope>NUCLEOTIDE SEQUENCE [LARGE SCALE GENOMIC DNA]</scope>
    <source>
        <strain evidence="1 2">AT_MEX2019</strain>
        <tissue evidence="1">Muscle</tissue>
    </source>
</reference>
<proteinExistence type="predicted"/>
<sequence length="110" mass="11759">MGISASTKRHCNCILNINQTIVQTVSSVICRVPLQLLVLCLRPCFCELLVYHLTCGRNSKNLAEPVAPGSFEDTALVLARLPTSDTEALSGGLAPAGAACVMLPLMKLQY</sequence>
<comment type="caution">
    <text evidence="1">The sequence shown here is derived from an EMBL/GenBank/DDBJ whole genome shotgun (WGS) entry which is preliminary data.</text>
</comment>
<evidence type="ECO:0000313" key="2">
    <source>
        <dbReference type="Proteomes" id="UP001345963"/>
    </source>
</evidence>
<evidence type="ECO:0000313" key="1">
    <source>
        <dbReference type="EMBL" id="MED6250656.1"/>
    </source>
</evidence>
<name>A0ABU7BJ33_9TELE</name>
<accession>A0ABU7BJ33</accession>
<gene>
    <name evidence="1" type="ORF">ATANTOWER_003712</name>
</gene>
<organism evidence="1 2">
    <name type="scientific">Ataeniobius toweri</name>
    <dbReference type="NCBI Taxonomy" id="208326"/>
    <lineage>
        <taxon>Eukaryota</taxon>
        <taxon>Metazoa</taxon>
        <taxon>Chordata</taxon>
        <taxon>Craniata</taxon>
        <taxon>Vertebrata</taxon>
        <taxon>Euteleostomi</taxon>
        <taxon>Actinopterygii</taxon>
        <taxon>Neopterygii</taxon>
        <taxon>Teleostei</taxon>
        <taxon>Neoteleostei</taxon>
        <taxon>Acanthomorphata</taxon>
        <taxon>Ovalentaria</taxon>
        <taxon>Atherinomorphae</taxon>
        <taxon>Cyprinodontiformes</taxon>
        <taxon>Goodeidae</taxon>
        <taxon>Ataeniobius</taxon>
    </lineage>
</organism>
<dbReference type="Proteomes" id="UP001345963">
    <property type="component" value="Unassembled WGS sequence"/>
</dbReference>
<dbReference type="EMBL" id="JAHUTI010059148">
    <property type="protein sequence ID" value="MED6250656.1"/>
    <property type="molecule type" value="Genomic_DNA"/>
</dbReference>